<keyword evidence="1" id="KW-0677">Repeat</keyword>
<accession>A0ABZ2ACT1</accession>
<dbReference type="NCBIfam" id="TIGR03696">
    <property type="entry name" value="Rhs_assc_core"/>
    <property type="match status" value="1"/>
</dbReference>
<dbReference type="Gene3D" id="2.180.10.10">
    <property type="entry name" value="RHS repeat-associated core"/>
    <property type="match status" value="2"/>
</dbReference>
<dbReference type="RefSeq" id="WP_329081194.1">
    <property type="nucleotide sequence ID" value="NZ_CP109495.1"/>
</dbReference>
<dbReference type="SUPFAM" id="SSF51294">
    <property type="entry name" value="Hedgehog/intein (Hint) domain"/>
    <property type="match status" value="1"/>
</dbReference>
<evidence type="ECO:0000256" key="1">
    <source>
        <dbReference type="ARBA" id="ARBA00022737"/>
    </source>
</evidence>
<dbReference type="PANTHER" id="PTHR32305:SF17">
    <property type="entry name" value="TRNA NUCLEASE WAPA"/>
    <property type="match status" value="1"/>
</dbReference>
<dbReference type="Pfam" id="PF05593">
    <property type="entry name" value="RHS_repeat"/>
    <property type="match status" value="1"/>
</dbReference>
<dbReference type="Pfam" id="PF25023">
    <property type="entry name" value="TEN_YD-shell"/>
    <property type="match status" value="1"/>
</dbReference>
<dbReference type="InterPro" id="IPR056823">
    <property type="entry name" value="TEN-like_YD-shell"/>
</dbReference>
<feature type="compositionally biased region" description="Basic and acidic residues" evidence="2">
    <location>
        <begin position="1908"/>
        <end position="1932"/>
    </location>
</feature>
<feature type="domain" description="Hint" evidence="3">
    <location>
        <begin position="2071"/>
        <end position="2173"/>
    </location>
</feature>
<dbReference type="Pfam" id="PF07591">
    <property type="entry name" value="PT-HINT"/>
    <property type="match status" value="1"/>
</dbReference>
<dbReference type="CDD" id="cd00081">
    <property type="entry name" value="Hint"/>
    <property type="match status" value="1"/>
</dbReference>
<evidence type="ECO:0000259" key="3">
    <source>
        <dbReference type="SMART" id="SM00306"/>
    </source>
</evidence>
<name>A0ABZ2ACT1_STRNV</name>
<feature type="region of interest" description="Disordered" evidence="2">
    <location>
        <begin position="1822"/>
        <end position="1842"/>
    </location>
</feature>
<keyword evidence="5" id="KW-1185">Reference proteome</keyword>
<dbReference type="PANTHER" id="PTHR32305">
    <property type="match status" value="1"/>
</dbReference>
<evidence type="ECO:0000256" key="2">
    <source>
        <dbReference type="SAM" id="MobiDB-lite"/>
    </source>
</evidence>
<dbReference type="InterPro" id="IPR003587">
    <property type="entry name" value="Hint_dom_N"/>
</dbReference>
<dbReference type="InterPro" id="IPR036844">
    <property type="entry name" value="Hint_dom_sf"/>
</dbReference>
<dbReference type="Proteomes" id="UP001432209">
    <property type="component" value="Chromosome"/>
</dbReference>
<evidence type="ECO:0000313" key="5">
    <source>
        <dbReference type="Proteomes" id="UP001432209"/>
    </source>
</evidence>
<protein>
    <submittedName>
        <fullName evidence="4">Polymorphic toxin-type HINT domain-containing protein</fullName>
    </submittedName>
</protein>
<feature type="region of interest" description="Disordered" evidence="2">
    <location>
        <begin position="1216"/>
        <end position="1241"/>
    </location>
</feature>
<gene>
    <name evidence="4" type="ORF">OG442_36030</name>
</gene>
<dbReference type="EMBL" id="CP109495">
    <property type="protein sequence ID" value="WUX56502.1"/>
    <property type="molecule type" value="Genomic_DNA"/>
</dbReference>
<proteinExistence type="predicted"/>
<dbReference type="InterPro" id="IPR022385">
    <property type="entry name" value="Rhs_assc_core"/>
</dbReference>
<sequence>MKSCRRATKFAGPNWPSRGQWSRRVAVVTGFILLPGLLAPVAFAGPLGKPDPLGVAKLSAPRSAEVSAFTAKENKAAAAARKKAEQADRSAITRAKNERAKSVTWPAGGTAVLTLPKGETRPAAADPGSLPLTLAAPSAAKGSAQRTGTADTVKAEVLDQEAAHRLGVKGVVLKVTGPKDGGRARLGVDYSAFASAYGGDWAGRLRMARLPDCALKDPAKAACRTRTTLVSDNDRPGQTLGTQLTFPPAPAGSEPATMMLALAAGTESGAGDFKATPLSSSSTWEAGGSSGTFTWSYPLRTPPAAAGPSPDLAISYDSGSVDGRTASTNNQGTAVGEGFDLTSSYVERKYGTCDDDGQEDKFDLCWKYDNASLVLNGKASELVKDDTTGVWRLKNDDASTVTHSTGADNGDDNGEYWTVTTGEGTKYVFGLNKLAGAPADERTQSVWTVPVFGDDSGEPGYADGTSLSGRDKTQAWRWNLDYVEDLHENAMSYWYAAETNNYDTLGDDSTGTAYTRGGYLKEIRYGQRAGALFSGNPAASDKVTFNYTERCTASGTGCDALTEDTRDNWPDVPFDTVCKTGDKCTGNVGPSFFTRKRMTAITTYVWDAAAVTPAFTPVDTWSLKQQYLDPGDTGDSTDQSLWLDEIRHTGKRGADLSLPPVRFDHEMRANRVDSGSDDILPLNKPRLKQIISETGAQSIVTYADEDCVAGQTKPKADENTRNCYPVYWSANGAKDPQLDWFQKYPVTSVSTTDPLGGSEAVVHTYQYAGGGAWHYNDDPLIKEKERTWSIWRGFAKVTHLTGRSDRTQSKSVTVYLRGMDGDRLLGPDGKTPDPDKRRTAKVTGIKAGEITDADPYAGFTRETATYNGAQEVGGQINDPWSKKTATQHKSYADTEAYFVRTAATHARTNITTSGTAKDRIRTTATTFDSYGMPATVEDRGDTAVTGDETCTRTTYARNDALGINSFVSRSRVVAKLCSVLNADLDLPTDSTRPGDVVSDTATAYDATAYTTTQTPTKGEVRWTGRAKSYAADGTPSWQRIAVTSYDPLGRPLTVKDVNDTTVATTAYVPAAAGPLTKTTVANAKAQTTTSLLDPATGAATRVTDPNNKVTDNEYDSLGRIIKVWPPTASKALGNPPTYVYGYSVTATALPWTSTGVIRGDGSGDYNTTYEIFDSLLRPRQVQSPSPVGGRTIAQTLYDERGLAVSAQADIWDEKAPPSGAVVETDSGQAPTQTDTTYDGAGRPVQAVTKNFNVTRWATDTAYTGDTVTTTAPKGGQATAVVTDALGRTTENRQYAGTQPTGSSFTATRYTYTPAGQQRTVTGPDNAAWSYGYDLFGRPTSNSDPDKGKSTTVYDSLDQVISTTDVGRNKTLISEYDALGRKTGLWDGSKTDANKLAAWTFDTLAKGKPDTSVRYENGVGTPTSKAYTQKVTKYDAAYRAQQNELTLPASDPLVAAGVPQTLKSSSYYNTIDGTLTGEDYPAVAGLPSESTTNTYNGYGQQLTADGRDSYLLDATYAPVGDLRQLVLGTNGTAPKASLNYDYEPGTRRLTRSYVTDDVHGYMPQELKFTQDDAGNVTSIFDATTQGGTAKADYQCFTYDGHRRLTDAWTPKTADCATTGRTTANIDGAAPYWTSYTYNTAGQRKTETQHAAAGNSTTNYTYGTPAPASQPHALTSTTGVKAGAYEYDAAGNTTSRPGVQAKQTLTWNSEGDLVSATEPAAGTKPATGTSYLYDAGGELLISRNTTGDGDTVLYLGNTEVRLTTKGTTKTLTGTRYYQAAGQTIAIRTGTAGVTTTKLSFLAADHHGTSSLVLEAGTYAITKRHTTPFGAPRGTTPTTWPDDKGFLGKPADTTTGLTHIGAREYDPGIGQFISVDPVLALDQHQSMNGYAYANQNPVTHSDPTGMWIDDGTGHSEPIDDGHGDHNLGPDGKDKWPVPGGTGGGGGTASAPSSGSGGGGGKGGGCGFWDFGCGLNQLKNGASDLYHGTGEVFYGLIGNVPYAAENFGVLVDSDCWNGGAGAAGCDYGTQYDNWIKGQGIDTSSDAYQAPSALLAIFGGGVVGMRAAKGPRVSGGCSFSPSTEVLMEGGETKEIAEIELGDKVEAGDPKTGRHEGPRPVTATHINHDDDLIGLTVETGPGHSTIIETTSKHPFWDDTVRKWVPAAKLTVGHDLTTDRNKNVRVKRVRAVPGVADMFNLTVDDLHTYYVLADETPVLVHNTNCGNRKHDKARGAAGIDDMTATFERFYKRSDIYSETYGNGLKIWTPYGVREVDIAIKNASGGIDLYEGKVNKSNYTRSQKRKDAWIEAEYGFKTTVVKRQTECPICKPRFP</sequence>
<evidence type="ECO:0000313" key="4">
    <source>
        <dbReference type="EMBL" id="WUX56502.1"/>
    </source>
</evidence>
<feature type="compositionally biased region" description="Polar residues" evidence="2">
    <location>
        <begin position="1225"/>
        <end position="1236"/>
    </location>
</feature>
<dbReference type="Gene3D" id="2.170.16.10">
    <property type="entry name" value="Hedgehog/Intein (Hint) domain"/>
    <property type="match status" value="1"/>
</dbReference>
<dbReference type="SMART" id="SM00306">
    <property type="entry name" value="HintN"/>
    <property type="match status" value="1"/>
</dbReference>
<dbReference type="InterPro" id="IPR050708">
    <property type="entry name" value="T6SS_VgrG/RHS"/>
</dbReference>
<feature type="region of interest" description="Disordered" evidence="2">
    <location>
        <begin position="1904"/>
        <end position="1955"/>
    </location>
</feature>
<organism evidence="4 5">
    <name type="scientific">Streptomyces niveus</name>
    <name type="common">Streptomyces spheroides</name>
    <dbReference type="NCBI Taxonomy" id="193462"/>
    <lineage>
        <taxon>Bacteria</taxon>
        <taxon>Bacillati</taxon>
        <taxon>Actinomycetota</taxon>
        <taxon>Actinomycetes</taxon>
        <taxon>Kitasatosporales</taxon>
        <taxon>Streptomycetaceae</taxon>
        <taxon>Streptomyces</taxon>
    </lineage>
</organism>
<reference evidence="4" key="1">
    <citation type="submission" date="2022-10" db="EMBL/GenBank/DDBJ databases">
        <title>The complete genomes of actinobacterial strains from the NBC collection.</title>
        <authorList>
            <person name="Joergensen T.S."/>
            <person name="Alvarez Arevalo M."/>
            <person name="Sterndorff E.B."/>
            <person name="Faurdal D."/>
            <person name="Vuksanovic O."/>
            <person name="Mourched A.-S."/>
            <person name="Charusanti P."/>
            <person name="Shaw S."/>
            <person name="Blin K."/>
            <person name="Weber T."/>
        </authorList>
    </citation>
    <scope>NUCLEOTIDE SEQUENCE</scope>
    <source>
        <strain evidence="4">NBC_01432</strain>
    </source>
</reference>
<dbReference type="InterPro" id="IPR031325">
    <property type="entry name" value="RHS_repeat"/>
</dbReference>